<sequence>MAGSEPSPSPKILLAKPGLVSGGPVAGKFGRGGAGDDDSAQLRSRLPSVASLNLLSDSWDFHIDRFLPFLTENTDFTVIGVIGPPGVGKSTIMNELYGFDSTSPGMLPPFAIQSEETRAMARHCSTGIEPRISTERIILLDTQPVFSASVLAEMMRPDGSSTISVLSGETLSAELAHELMGIQLAVLLASICHILLVVSEGVHDDSMWHLVLTVDLLKHGISDPSLMTLSLSQSSSSALEKDNKLPEHEEYVATPVFVHTKLQDQDFTPNNFVQLRKALMQYFRPSSFVREHAGNKPEEHVSSSMVRGSQMDSNMIKLYAIPLKKKDDNPRAQHESYFSALWKLRDQILSMKSPSFTRSVSEREWLKNSTKIWEQVKNSPTILEYCKTLQHSGMGQFYPAMVYLSTSKISLVLLLNMGLVIMCILWQLTKKVFLGSLREAEVERLNEQSWREVMEILFAITIFRQDFSVTFLAMVTALLLIKALHWLAQKRVEYIETTPSVPMLSHIRIFYEAFDRNVAGFSFTILLFRVHDTGNYNVTCLWRGNGKRNRNYGIPLHLIRELYETFRNFKVRVADYVRYRKITSNMNDRFPDATPEELNASDATCIICREEMTTAKKLICGHLFHVNCLRSWLERQHTCPTCRALVVPPENGTTTAVGQQGSQSDDNRQGTGTGSGSTAQTEATDSLSRHQARLQAAAAAASIYENSPGYTIHPPVQRSMAESTNTDRNGEQTSSEQAQRQFLIAGGPTNVSFPSIQHFHFLPSQTHASPVNYGEGFENDPNIPSSQLEAHRKLLQCQIEILQNQLEILQRTKADKNVDEGTSSSDSRGKSIISSSSESGHGLF</sequence>
<keyword evidence="22" id="KW-1185">Reference proteome</keyword>
<keyword evidence="7" id="KW-0808">Transferase</keyword>
<dbReference type="Gene3D" id="3.30.40.10">
    <property type="entry name" value="Zinc/RING finger domain, C3HC4 (zinc finger)"/>
    <property type="match status" value="1"/>
</dbReference>
<keyword evidence="13" id="KW-0862">Zinc</keyword>
<evidence type="ECO:0000256" key="9">
    <source>
        <dbReference type="ARBA" id="ARBA00022723"/>
    </source>
</evidence>
<keyword evidence="8 19" id="KW-0812">Transmembrane</keyword>
<evidence type="ECO:0000256" key="14">
    <source>
        <dbReference type="ARBA" id="ARBA00022989"/>
    </source>
</evidence>
<dbReference type="GO" id="GO:0000184">
    <property type="term" value="P:nuclear-transcribed mRNA catabolic process, nonsense-mediated decay"/>
    <property type="evidence" value="ECO:0007669"/>
    <property type="project" value="UniProtKB-KW"/>
</dbReference>
<evidence type="ECO:0000256" key="3">
    <source>
        <dbReference type="ARBA" id="ARBA00004906"/>
    </source>
</evidence>
<evidence type="ECO:0000256" key="17">
    <source>
        <dbReference type="PROSITE-ProRule" id="PRU00175"/>
    </source>
</evidence>
<dbReference type="InterPro" id="IPR001841">
    <property type="entry name" value="Znf_RING"/>
</dbReference>
<feature type="region of interest" description="Disordered" evidence="18">
    <location>
        <begin position="707"/>
        <end position="738"/>
    </location>
</feature>
<dbReference type="EC" id="2.3.2.27" evidence="6"/>
<evidence type="ECO:0000256" key="4">
    <source>
        <dbReference type="ARBA" id="ARBA00007712"/>
    </source>
</evidence>
<feature type="domain" description="RING-type" evidence="20">
    <location>
        <begin position="605"/>
        <end position="643"/>
    </location>
</feature>
<dbReference type="InterPro" id="IPR013083">
    <property type="entry name" value="Znf_RING/FYVE/PHD"/>
</dbReference>
<evidence type="ECO:0000256" key="8">
    <source>
        <dbReference type="ARBA" id="ARBA00022692"/>
    </source>
</evidence>
<dbReference type="SMART" id="SM00184">
    <property type="entry name" value="RING"/>
    <property type="match status" value="1"/>
</dbReference>
<evidence type="ECO:0000313" key="21">
    <source>
        <dbReference type="EMBL" id="RDY14068.1"/>
    </source>
</evidence>
<dbReference type="GO" id="GO:0061630">
    <property type="term" value="F:ubiquitin protein ligase activity"/>
    <property type="evidence" value="ECO:0007669"/>
    <property type="project" value="UniProtKB-EC"/>
</dbReference>
<evidence type="ECO:0000256" key="16">
    <source>
        <dbReference type="ARBA" id="ARBA00023161"/>
    </source>
</evidence>
<dbReference type="AlphaFoldDB" id="A0A371IGF0"/>
<evidence type="ECO:0000256" key="15">
    <source>
        <dbReference type="ARBA" id="ARBA00023136"/>
    </source>
</evidence>
<dbReference type="EMBL" id="QJKJ01000142">
    <property type="protein sequence ID" value="RDY14068.1"/>
    <property type="molecule type" value="Genomic_DNA"/>
</dbReference>
<keyword evidence="10 17" id="KW-0863">Zinc-finger</keyword>
<keyword evidence="11" id="KW-0833">Ubl conjugation pathway</keyword>
<evidence type="ECO:0000256" key="10">
    <source>
        <dbReference type="ARBA" id="ARBA00022771"/>
    </source>
</evidence>
<dbReference type="FunFam" id="3.30.40.10:FF:000194">
    <property type="entry name" value="ERAD-associated E3 ubiquitin-protein ligase HRD1A"/>
    <property type="match status" value="1"/>
</dbReference>
<dbReference type="SUPFAM" id="SSF52540">
    <property type="entry name" value="P-loop containing nucleoside triphosphate hydrolases"/>
    <property type="match status" value="1"/>
</dbReference>
<dbReference type="GO" id="GO:0005789">
    <property type="term" value="C:endoplasmic reticulum membrane"/>
    <property type="evidence" value="ECO:0007669"/>
    <property type="project" value="UniProtKB-SubCell"/>
</dbReference>
<dbReference type="PROSITE" id="PS50089">
    <property type="entry name" value="ZF_RING_2"/>
    <property type="match status" value="1"/>
</dbReference>
<dbReference type="SUPFAM" id="SSF57850">
    <property type="entry name" value="RING/U-box"/>
    <property type="match status" value="1"/>
</dbReference>
<feature type="compositionally biased region" description="Low complexity" evidence="18">
    <location>
        <begin position="823"/>
        <end position="844"/>
    </location>
</feature>
<dbReference type="InterPro" id="IPR027417">
    <property type="entry name" value="P-loop_NTPase"/>
</dbReference>
<feature type="transmembrane region" description="Helical" evidence="19">
    <location>
        <begin position="409"/>
        <end position="428"/>
    </location>
</feature>
<feature type="compositionally biased region" description="Polar residues" evidence="18">
    <location>
        <begin position="720"/>
        <end position="738"/>
    </location>
</feature>
<dbReference type="Proteomes" id="UP000257109">
    <property type="component" value="Unassembled WGS sequence"/>
</dbReference>
<protein>
    <recommendedName>
        <fullName evidence="6">RING-type E3 ubiquitin transferase</fullName>
        <ecNumber evidence="6">2.3.2.27</ecNumber>
    </recommendedName>
</protein>
<proteinExistence type="inferred from homology"/>
<dbReference type="CDD" id="cd16479">
    <property type="entry name" value="RING-H2_synoviolin"/>
    <property type="match status" value="1"/>
</dbReference>
<evidence type="ECO:0000256" key="19">
    <source>
        <dbReference type="SAM" id="Phobius"/>
    </source>
</evidence>
<comment type="similarity">
    <text evidence="5">Belongs to the HRD1 family.</text>
</comment>
<keyword evidence="9" id="KW-0479">Metal-binding</keyword>
<dbReference type="PANTHER" id="PTHR14270">
    <property type="entry name" value="NONSENSE-MEDIATED MRNA DECAY FACTOR SMG9"/>
    <property type="match status" value="1"/>
</dbReference>
<keyword evidence="16" id="KW-0866">Nonsense-mediated mRNA decay</keyword>
<feature type="compositionally biased region" description="Polar residues" evidence="18">
    <location>
        <begin position="653"/>
        <end position="664"/>
    </location>
</feature>
<dbReference type="STRING" id="157652.A0A371IGF0"/>
<comment type="subcellular location">
    <subcellularLocation>
        <location evidence="2">Endoplasmic reticulum membrane</location>
        <topology evidence="2">Multi-pass membrane protein</topology>
    </subcellularLocation>
</comment>
<gene>
    <name evidence="21" type="primary">HRD1A</name>
    <name evidence="21" type="ORF">CR513_00916</name>
</gene>
<keyword evidence="12" id="KW-0256">Endoplasmic reticulum</keyword>
<evidence type="ECO:0000256" key="11">
    <source>
        <dbReference type="ARBA" id="ARBA00022786"/>
    </source>
</evidence>
<dbReference type="Pfam" id="PF13639">
    <property type="entry name" value="zf-RING_2"/>
    <property type="match status" value="1"/>
</dbReference>
<dbReference type="Pfam" id="PF25563">
    <property type="entry name" value="TPR_SYVN1_N"/>
    <property type="match status" value="2"/>
</dbReference>
<feature type="transmembrane region" description="Helical" evidence="19">
    <location>
        <begin position="456"/>
        <end position="481"/>
    </location>
</feature>
<reference evidence="21" key="1">
    <citation type="submission" date="2018-05" db="EMBL/GenBank/DDBJ databases">
        <title>Draft genome of Mucuna pruriens seed.</title>
        <authorList>
            <person name="Nnadi N.E."/>
            <person name="Vos R."/>
            <person name="Hasami M.H."/>
            <person name="Devisetty U.K."/>
            <person name="Aguiy J.C."/>
        </authorList>
    </citation>
    <scope>NUCLEOTIDE SEQUENCE [LARGE SCALE GENOMIC DNA]</scope>
    <source>
        <strain evidence="21">JCA_2017</strain>
    </source>
</reference>
<evidence type="ECO:0000259" key="20">
    <source>
        <dbReference type="PROSITE" id="PS50089"/>
    </source>
</evidence>
<comment type="catalytic activity">
    <reaction evidence="1">
        <text>S-ubiquitinyl-[E2 ubiquitin-conjugating enzyme]-L-cysteine + [acceptor protein]-L-lysine = [E2 ubiquitin-conjugating enzyme]-L-cysteine + N(6)-ubiquitinyl-[acceptor protein]-L-lysine.</text>
        <dbReference type="EC" id="2.3.2.27"/>
    </reaction>
</comment>
<evidence type="ECO:0000256" key="5">
    <source>
        <dbReference type="ARBA" id="ARBA00010089"/>
    </source>
</evidence>
<evidence type="ECO:0000256" key="6">
    <source>
        <dbReference type="ARBA" id="ARBA00012483"/>
    </source>
</evidence>
<evidence type="ECO:0000256" key="2">
    <source>
        <dbReference type="ARBA" id="ARBA00004477"/>
    </source>
</evidence>
<evidence type="ECO:0000313" key="22">
    <source>
        <dbReference type="Proteomes" id="UP000257109"/>
    </source>
</evidence>
<feature type="region of interest" description="Disordered" evidence="18">
    <location>
        <begin position="815"/>
        <end position="844"/>
    </location>
</feature>
<comment type="caution">
    <text evidence="21">The sequence shown here is derived from an EMBL/GenBank/DDBJ whole genome shotgun (WGS) entry which is preliminary data.</text>
</comment>
<dbReference type="InterPro" id="IPR039177">
    <property type="entry name" value="SMG9"/>
</dbReference>
<evidence type="ECO:0000256" key="12">
    <source>
        <dbReference type="ARBA" id="ARBA00022824"/>
    </source>
</evidence>
<comment type="similarity">
    <text evidence="4">Belongs to the SMG9 family.</text>
</comment>
<keyword evidence="15 19" id="KW-0472">Membrane</keyword>
<comment type="pathway">
    <text evidence="3">Protein modification; protein ubiquitination.</text>
</comment>
<name>A0A371IGF0_MUCPR</name>
<dbReference type="PANTHER" id="PTHR14270:SF0">
    <property type="entry name" value="NONSENSE-MEDIATED MRNA DECAY FACTOR SMG9"/>
    <property type="match status" value="1"/>
</dbReference>
<evidence type="ECO:0000256" key="7">
    <source>
        <dbReference type="ARBA" id="ARBA00022679"/>
    </source>
</evidence>
<keyword evidence="14 19" id="KW-1133">Transmembrane helix</keyword>
<organism evidence="21 22">
    <name type="scientific">Mucuna pruriens</name>
    <name type="common">Velvet bean</name>
    <name type="synonym">Dolichos pruriens</name>
    <dbReference type="NCBI Taxonomy" id="157652"/>
    <lineage>
        <taxon>Eukaryota</taxon>
        <taxon>Viridiplantae</taxon>
        <taxon>Streptophyta</taxon>
        <taxon>Embryophyta</taxon>
        <taxon>Tracheophyta</taxon>
        <taxon>Spermatophyta</taxon>
        <taxon>Magnoliopsida</taxon>
        <taxon>eudicotyledons</taxon>
        <taxon>Gunneridae</taxon>
        <taxon>Pentapetalae</taxon>
        <taxon>rosids</taxon>
        <taxon>fabids</taxon>
        <taxon>Fabales</taxon>
        <taxon>Fabaceae</taxon>
        <taxon>Papilionoideae</taxon>
        <taxon>50 kb inversion clade</taxon>
        <taxon>NPAAA clade</taxon>
        <taxon>indigoferoid/millettioid clade</taxon>
        <taxon>Phaseoleae</taxon>
        <taxon>Mucuna</taxon>
    </lineage>
</organism>
<evidence type="ECO:0000256" key="18">
    <source>
        <dbReference type="SAM" id="MobiDB-lite"/>
    </source>
</evidence>
<accession>A0A371IGF0</accession>
<evidence type="ECO:0000256" key="13">
    <source>
        <dbReference type="ARBA" id="ARBA00022833"/>
    </source>
</evidence>
<dbReference type="InterPro" id="IPR058051">
    <property type="entry name" value="Znf_RING_synoviolin"/>
</dbReference>
<dbReference type="InterPro" id="IPR057992">
    <property type="entry name" value="TPR_SYVN1_N"/>
</dbReference>
<evidence type="ECO:0000256" key="1">
    <source>
        <dbReference type="ARBA" id="ARBA00000900"/>
    </source>
</evidence>
<feature type="region of interest" description="Disordered" evidence="18">
    <location>
        <begin position="653"/>
        <end position="692"/>
    </location>
</feature>
<dbReference type="GO" id="GO:0008270">
    <property type="term" value="F:zinc ion binding"/>
    <property type="evidence" value="ECO:0007669"/>
    <property type="project" value="UniProtKB-KW"/>
</dbReference>
<dbReference type="OrthoDB" id="79514at2759"/>